<dbReference type="CDD" id="cd00267">
    <property type="entry name" value="ABC_ATPase"/>
    <property type="match status" value="1"/>
</dbReference>
<gene>
    <name evidence="2" type="ORF">COR50_00175</name>
</gene>
<organism evidence="2 3">
    <name type="scientific">Chitinophaga caeni</name>
    <dbReference type="NCBI Taxonomy" id="2029983"/>
    <lineage>
        <taxon>Bacteria</taxon>
        <taxon>Pseudomonadati</taxon>
        <taxon>Bacteroidota</taxon>
        <taxon>Chitinophagia</taxon>
        <taxon>Chitinophagales</taxon>
        <taxon>Chitinophagaceae</taxon>
        <taxon>Chitinophaga</taxon>
    </lineage>
</organism>
<dbReference type="SUPFAM" id="SSF52540">
    <property type="entry name" value="P-loop containing nucleoside triphosphate hydrolases"/>
    <property type="match status" value="1"/>
</dbReference>
<dbReference type="RefSeq" id="WP_098192090.1">
    <property type="nucleotide sequence ID" value="NZ_CP023777.1"/>
</dbReference>
<evidence type="ECO:0000313" key="2">
    <source>
        <dbReference type="EMBL" id="ATL45700.1"/>
    </source>
</evidence>
<dbReference type="Proteomes" id="UP000220133">
    <property type="component" value="Chromosome"/>
</dbReference>
<sequence length="1135" mass="131872">MQLNVFSTDSEKNGFRLQFMEVYNWGTFDEQIHTINPAGDTSLLTGSNGSGKTTFIDALLTLVVPEKRYRFYNQSSGSEKKGDRTEESYVMGGYGTVNNEANGTTKSLYLREKKEETYSILLANFANEAEQDVTLFQVRYFSNGDMKRVFGISHRELHIGDDFTPFDFNNAWKKRLEQRYNKGNRKLVEWFDAASKYAARMVDVMGMQSAQALQLFNQTVGIKVLGNLDEFIRTHMLEPRNMEDQFQELKGHLTTLLDAQRNIDKTAVQIEMLEKIKDHYHAYSHHRDKSKQLQQQLDTAVIWNSYTKNALLAEGLEANAKELKLISKRLAGTRDEIDVLLEKERSAQNLVEKNKAGQVVQQLEKDIIDLEKSREAAMQQLQIVHDWCQALPLKEKEVNSEAAFNRIIKDAGRVSKILEHEQRLNDEDEYDAKRTKEKALSGKEELEKEIELLHQSKNNIPPHLVNLRKEICQSLKVDPNEILFAGELMQVAPEELDWQPALEKLLHSFALRLLVPDKYYKKVTHYVNNNNLRTRLVFNRIHDDVIMLVPGEDTVYHKLEFHPSNKLAEWVKHQVIQQFDHVCVENEKLLGKYDKAITINGLIKNYDRHEKDDRQEKNDPSRYVMGWNNEKKKEALILKRNKLGDDLQSANDMLQTCKHRSQRLQKQFYALSRLQELPGYDALDVAKIQKQIHKLHEQVASLRKENKELDALKLQLQELKSQKDATNEKHTQLIRDEALVQQEIQAMLSQQEMLSALLQHVTDGDKDALLQFQQQHGADLGELNLQNIDRVYQQLKQDKEQSLKRSAEDEYKEKVLLDRAIGKLKNPSPELLQQFPGWLADVQPLSDDAQHAGEYLEWLDRLVTENLPRYKKDFENYINITITYKIGGLNEEIEKWERDINNNIKKLNESLKGINFNRHPETYIELGKRPVPSGTEIKEFKNRLLDALPQTTNWQQESFENKAMHFQEKVAPLISLLDENEAYRSRVMDVRNWFEFWADERYRDTGEVKKTYRQMGQLSGGEKAQLTYTILCSAIAYQFGITREGKNARSLRFIAVDESFSNQDEEKATYLMELCKQLHLQLLVVTPSDKIQVVQNFIAHVHLVQRVNNRHSVLYNMTIKELQENVLAGNGEVVM</sequence>
<keyword evidence="1" id="KW-0175">Coiled coil</keyword>
<dbReference type="Gene3D" id="3.40.50.300">
    <property type="entry name" value="P-loop containing nucleotide triphosphate hydrolases"/>
    <property type="match status" value="2"/>
</dbReference>
<dbReference type="Pfam" id="PF13555">
    <property type="entry name" value="AAA_29"/>
    <property type="match status" value="1"/>
</dbReference>
<feature type="coiled-coil region" evidence="1">
    <location>
        <begin position="647"/>
        <end position="736"/>
    </location>
</feature>
<protein>
    <recommendedName>
        <fullName evidence="4">AAA family ATPase</fullName>
    </recommendedName>
</protein>
<dbReference type="InterPro" id="IPR027417">
    <property type="entry name" value="P-loop_NTPase"/>
</dbReference>
<evidence type="ECO:0008006" key="4">
    <source>
        <dbReference type="Google" id="ProtNLM"/>
    </source>
</evidence>
<dbReference type="OrthoDB" id="174137at2"/>
<evidence type="ECO:0000313" key="3">
    <source>
        <dbReference type="Proteomes" id="UP000220133"/>
    </source>
</evidence>
<reference evidence="2 3" key="1">
    <citation type="submission" date="2017-10" db="EMBL/GenBank/DDBJ databases">
        <title>Paenichitinophaga pekingensis gen. nov., sp. nov., isolated from activated sludge.</title>
        <authorList>
            <person name="Jin D."/>
            <person name="Kong X."/>
            <person name="Deng Y."/>
            <person name="Bai Z."/>
        </authorList>
    </citation>
    <scope>NUCLEOTIDE SEQUENCE [LARGE SCALE GENOMIC DNA]</scope>
    <source>
        <strain evidence="2 3">13</strain>
    </source>
</reference>
<feature type="coiled-coil region" evidence="1">
    <location>
        <begin position="353"/>
        <end position="380"/>
    </location>
</feature>
<name>A0A291QP28_9BACT</name>
<dbReference type="KEGG" id="cbae:COR50_00175"/>
<dbReference type="AlphaFoldDB" id="A0A291QP28"/>
<accession>A0A291QP28</accession>
<evidence type="ECO:0000256" key="1">
    <source>
        <dbReference type="SAM" id="Coils"/>
    </source>
</evidence>
<proteinExistence type="predicted"/>
<dbReference type="Pfam" id="PF13558">
    <property type="entry name" value="SbcC_Walker_B"/>
    <property type="match status" value="1"/>
</dbReference>
<keyword evidence="3" id="KW-1185">Reference proteome</keyword>
<dbReference type="EMBL" id="CP023777">
    <property type="protein sequence ID" value="ATL45700.1"/>
    <property type="molecule type" value="Genomic_DNA"/>
</dbReference>